<dbReference type="InterPro" id="IPR029033">
    <property type="entry name" value="His_PPase_superfam"/>
</dbReference>
<dbReference type="CDD" id="cd07067">
    <property type="entry name" value="HP_PGM_like"/>
    <property type="match status" value="1"/>
</dbReference>
<dbReference type="PANTHER" id="PTHR48100:SF1">
    <property type="entry name" value="HISTIDINE PHOSPHATASE FAMILY PROTEIN-RELATED"/>
    <property type="match status" value="1"/>
</dbReference>
<dbReference type="PANTHER" id="PTHR48100">
    <property type="entry name" value="BROAD-SPECIFICITY PHOSPHATASE YOR283W-RELATED"/>
    <property type="match status" value="1"/>
</dbReference>
<keyword evidence="2" id="KW-1185">Reference proteome</keyword>
<dbReference type="EMBL" id="VLLF01000001">
    <property type="protein sequence ID" value="TWI92873.1"/>
    <property type="molecule type" value="Genomic_DNA"/>
</dbReference>
<proteinExistence type="predicted"/>
<dbReference type="RefSeq" id="WP_145340404.1">
    <property type="nucleotide sequence ID" value="NZ_SMLY01000087.1"/>
</dbReference>
<dbReference type="AlphaFoldDB" id="A0A562THN5"/>
<dbReference type="GO" id="GO:0005737">
    <property type="term" value="C:cytoplasm"/>
    <property type="evidence" value="ECO:0007669"/>
    <property type="project" value="TreeGrafter"/>
</dbReference>
<dbReference type="Pfam" id="PF00300">
    <property type="entry name" value="His_Phos_1"/>
    <property type="match status" value="1"/>
</dbReference>
<dbReference type="SUPFAM" id="SSF53254">
    <property type="entry name" value="Phosphoglycerate mutase-like"/>
    <property type="match status" value="1"/>
</dbReference>
<accession>A0A562THN5</accession>
<dbReference type="InterPro" id="IPR013078">
    <property type="entry name" value="His_Pase_superF_clade-1"/>
</dbReference>
<organism evidence="1 2">
    <name type="scientific">Roseibium hamelinense</name>
    <dbReference type="NCBI Taxonomy" id="150831"/>
    <lineage>
        <taxon>Bacteria</taxon>
        <taxon>Pseudomonadati</taxon>
        <taxon>Pseudomonadota</taxon>
        <taxon>Alphaproteobacteria</taxon>
        <taxon>Hyphomicrobiales</taxon>
        <taxon>Stappiaceae</taxon>
        <taxon>Roseibium</taxon>
    </lineage>
</organism>
<dbReference type="Proteomes" id="UP000320593">
    <property type="component" value="Unassembled WGS sequence"/>
</dbReference>
<reference evidence="1 2" key="1">
    <citation type="submission" date="2019-07" db="EMBL/GenBank/DDBJ databases">
        <title>Genomic Encyclopedia of Archaeal and Bacterial Type Strains, Phase II (KMG-II): from individual species to whole genera.</title>
        <authorList>
            <person name="Goeker M."/>
        </authorList>
    </citation>
    <scope>NUCLEOTIDE SEQUENCE [LARGE SCALE GENOMIC DNA]</scope>
    <source>
        <strain evidence="1 2">ATCC BAA-252</strain>
    </source>
</reference>
<name>A0A562THN5_9HYPH</name>
<gene>
    <name evidence="1" type="ORF">JM93_00425</name>
</gene>
<evidence type="ECO:0000313" key="2">
    <source>
        <dbReference type="Proteomes" id="UP000320593"/>
    </source>
</evidence>
<dbReference type="Gene3D" id="3.40.50.1240">
    <property type="entry name" value="Phosphoglycerate mutase-like"/>
    <property type="match status" value="1"/>
</dbReference>
<dbReference type="SMART" id="SM00855">
    <property type="entry name" value="PGAM"/>
    <property type="match status" value="1"/>
</dbReference>
<sequence length="233" mass="25582">MSSRIAILIRHGDYHQRIDAPSALQPFPLTEKGAGQAKKCAEEVFALFRHRKITINARIICSKQLRAYQTATILGAELSKLLSRDMQIVENEALAERSVGAVANLTTGEIEAVVASDPRYEALPRDWKSKSDFRLPFQGAESLNDAGARVASLINTTLDGLPDSTPPAAQIFVGHGASIRHAATVMGLLRKEDITRLSMYHARPVCVQRDASGSWTHVCGEWKPRKVNETPVD</sequence>
<protein>
    <submittedName>
        <fullName evidence="1">2,3-bisphosphoglycerate-dependent phosphoglycerate mutase</fullName>
    </submittedName>
</protein>
<evidence type="ECO:0000313" key="1">
    <source>
        <dbReference type="EMBL" id="TWI92873.1"/>
    </source>
</evidence>
<dbReference type="InterPro" id="IPR050275">
    <property type="entry name" value="PGM_Phosphatase"/>
</dbReference>
<dbReference type="OrthoDB" id="9781415at2"/>
<comment type="caution">
    <text evidence="1">The sequence shown here is derived from an EMBL/GenBank/DDBJ whole genome shotgun (WGS) entry which is preliminary data.</text>
</comment>
<dbReference type="GO" id="GO:0016791">
    <property type="term" value="F:phosphatase activity"/>
    <property type="evidence" value="ECO:0007669"/>
    <property type="project" value="TreeGrafter"/>
</dbReference>